<proteinExistence type="predicted"/>
<evidence type="ECO:0000313" key="1">
    <source>
        <dbReference type="EMBL" id="GBO98883.1"/>
    </source>
</evidence>
<dbReference type="EMBL" id="BGZK01000002">
    <property type="protein sequence ID" value="GBO98883.1"/>
    <property type="molecule type" value="Genomic_DNA"/>
</dbReference>
<dbReference type="Proteomes" id="UP000299102">
    <property type="component" value="Unassembled WGS sequence"/>
</dbReference>
<organism evidence="1 2">
    <name type="scientific">Eumeta variegata</name>
    <name type="common">Bagworm moth</name>
    <name type="synonym">Eumeta japonica</name>
    <dbReference type="NCBI Taxonomy" id="151549"/>
    <lineage>
        <taxon>Eukaryota</taxon>
        <taxon>Metazoa</taxon>
        <taxon>Ecdysozoa</taxon>
        <taxon>Arthropoda</taxon>
        <taxon>Hexapoda</taxon>
        <taxon>Insecta</taxon>
        <taxon>Pterygota</taxon>
        <taxon>Neoptera</taxon>
        <taxon>Endopterygota</taxon>
        <taxon>Lepidoptera</taxon>
        <taxon>Glossata</taxon>
        <taxon>Ditrysia</taxon>
        <taxon>Tineoidea</taxon>
        <taxon>Psychidae</taxon>
        <taxon>Oiketicinae</taxon>
        <taxon>Eumeta</taxon>
    </lineage>
</organism>
<keyword evidence="2" id="KW-1185">Reference proteome</keyword>
<reference evidence="1 2" key="1">
    <citation type="journal article" date="2019" name="Commun. Biol.">
        <title>The bagworm genome reveals a unique fibroin gene that provides high tensile strength.</title>
        <authorList>
            <person name="Kono N."/>
            <person name="Nakamura H."/>
            <person name="Ohtoshi R."/>
            <person name="Tomita M."/>
            <person name="Numata K."/>
            <person name="Arakawa K."/>
        </authorList>
    </citation>
    <scope>NUCLEOTIDE SEQUENCE [LARGE SCALE GENOMIC DNA]</scope>
</reference>
<accession>A0A4C1S9R8</accession>
<comment type="caution">
    <text evidence="1">The sequence shown here is derived from an EMBL/GenBank/DDBJ whole genome shotgun (WGS) entry which is preliminary data.</text>
</comment>
<evidence type="ECO:0000313" key="2">
    <source>
        <dbReference type="Proteomes" id="UP000299102"/>
    </source>
</evidence>
<sequence>MPAPVPYESRVQPHPQAAVRGVGAKSVGRIHGFSKFRNSVSLFVRNGSIVPNLKLDDESRSAFWTRVGRRRLMTPHLPEKLSILGTLDIARSGSTTSTPTVSGQSRAGADDAVCLRHRATGLALLYSLRICPMSACELQ</sequence>
<gene>
    <name evidence="1" type="ORF">EVAR_304_1</name>
</gene>
<dbReference type="AlphaFoldDB" id="A0A4C1S9R8"/>
<protein>
    <submittedName>
        <fullName evidence="1">Uncharacterized protein</fullName>
    </submittedName>
</protein>
<name>A0A4C1S9R8_EUMVA</name>